<dbReference type="Gene3D" id="3.80.10.10">
    <property type="entry name" value="Ribonuclease Inhibitor"/>
    <property type="match status" value="1"/>
</dbReference>
<dbReference type="PANTHER" id="PTHR46084:SF4">
    <property type="entry name" value="PROTEIN KINASE DOMAIN-CONTAINING PROTEIN"/>
    <property type="match status" value="1"/>
</dbReference>
<sequence length="214" mass="23891">RIDKNRKLIRLKDLSIAFCFVVVVFLFNNLGLCCSLNEEGNALLKLRQKIMSDSFGALSNWVDDEAFVDPCNWFGVECSDGRVVVSNLKDLCLGGTLAPKFVKLINIKSMVNMLQYFEENSFSGTIPEGFVELKELVVLDLGYNNFSGHLLVDLGSNISLAIILLDNNEFLVGLSPEINELRMLSECQADENQLTNGAKMSACTERVTTWYVTN</sequence>
<evidence type="ECO:0000313" key="12">
    <source>
        <dbReference type="Proteomes" id="UP000008827"/>
    </source>
</evidence>
<evidence type="ECO:0000256" key="7">
    <source>
        <dbReference type="ARBA" id="ARBA00046288"/>
    </source>
</evidence>
<dbReference type="GO" id="GO:0012505">
    <property type="term" value="C:endomembrane system"/>
    <property type="evidence" value="ECO:0007669"/>
    <property type="project" value="UniProtKB-SubCell"/>
</dbReference>
<dbReference type="InParanoid" id="K7KWG5"/>
<feature type="domain" description="Leucine-rich repeat-containing N-terminal plant-type" evidence="9">
    <location>
        <begin position="36"/>
        <end position="79"/>
    </location>
</feature>
<evidence type="ECO:0000256" key="5">
    <source>
        <dbReference type="ARBA" id="ARBA00022989"/>
    </source>
</evidence>
<keyword evidence="12" id="KW-1185">Reference proteome</keyword>
<feature type="transmembrane region" description="Helical" evidence="8">
    <location>
        <begin position="14"/>
        <end position="32"/>
    </location>
</feature>
<dbReference type="HOGENOM" id="CLU_000288_18_9_1"/>
<dbReference type="eggNOG" id="ENOG502QQVC">
    <property type="taxonomic scope" value="Eukaryota"/>
</dbReference>
<evidence type="ECO:0000256" key="2">
    <source>
        <dbReference type="ARBA" id="ARBA00022692"/>
    </source>
</evidence>
<evidence type="ECO:0000256" key="3">
    <source>
        <dbReference type="ARBA" id="ARBA00022729"/>
    </source>
</evidence>
<evidence type="ECO:0000256" key="1">
    <source>
        <dbReference type="ARBA" id="ARBA00022614"/>
    </source>
</evidence>
<comment type="subcellular location">
    <subcellularLocation>
        <location evidence="7">Endomembrane system</location>
        <topology evidence="7">Single-pass type I membrane protein</topology>
    </subcellularLocation>
</comment>
<dbReference type="InterPro" id="IPR032675">
    <property type="entry name" value="LRR_dom_sf"/>
</dbReference>
<keyword evidence="5 8" id="KW-1133">Transmembrane helix</keyword>
<proteinExistence type="predicted"/>
<dbReference type="SUPFAM" id="SSF52058">
    <property type="entry name" value="L domain-like"/>
    <property type="match status" value="1"/>
</dbReference>
<dbReference type="PANTHER" id="PTHR46084">
    <property type="entry name" value="PROTEIN MALE DISCOVERER 2"/>
    <property type="match status" value="1"/>
</dbReference>
<organism evidence="11">
    <name type="scientific">Glycine max</name>
    <name type="common">Soybean</name>
    <name type="synonym">Glycine hispida</name>
    <dbReference type="NCBI Taxonomy" id="3847"/>
    <lineage>
        <taxon>Eukaryota</taxon>
        <taxon>Viridiplantae</taxon>
        <taxon>Streptophyta</taxon>
        <taxon>Embryophyta</taxon>
        <taxon>Tracheophyta</taxon>
        <taxon>Spermatophyta</taxon>
        <taxon>Magnoliopsida</taxon>
        <taxon>eudicotyledons</taxon>
        <taxon>Gunneridae</taxon>
        <taxon>Pentapetalae</taxon>
        <taxon>rosids</taxon>
        <taxon>fabids</taxon>
        <taxon>Fabales</taxon>
        <taxon>Fabaceae</taxon>
        <taxon>Papilionoideae</taxon>
        <taxon>50 kb inversion clade</taxon>
        <taxon>NPAAA clade</taxon>
        <taxon>indigoferoid/millettioid clade</taxon>
        <taxon>Phaseoleae</taxon>
        <taxon>Glycine</taxon>
        <taxon>Glycine subgen. Soja</taxon>
    </lineage>
</organism>
<evidence type="ECO:0000256" key="4">
    <source>
        <dbReference type="ARBA" id="ARBA00022737"/>
    </source>
</evidence>
<evidence type="ECO:0000256" key="6">
    <source>
        <dbReference type="ARBA" id="ARBA00023136"/>
    </source>
</evidence>
<accession>K7KWG5</accession>
<keyword evidence="1" id="KW-0433">Leucine-rich repeat</keyword>
<protein>
    <recommendedName>
        <fullName evidence="9">Leucine-rich repeat-containing N-terminal plant-type domain-containing protein</fullName>
    </recommendedName>
</protein>
<evidence type="ECO:0000313" key="10">
    <source>
        <dbReference type="EMBL" id="KRH54864.1"/>
    </source>
</evidence>
<dbReference type="STRING" id="3847.K7KWG5"/>
<dbReference type="Gramene" id="KRH54864">
    <property type="protein sequence ID" value="KRH54864"/>
    <property type="gene ID" value="GLYMA_06G215000"/>
</dbReference>
<keyword evidence="3" id="KW-0732">Signal</keyword>
<reference evidence="11" key="2">
    <citation type="submission" date="2018-02" db="UniProtKB">
        <authorList>
            <consortium name="EnsemblPlants"/>
        </authorList>
    </citation>
    <scope>IDENTIFICATION</scope>
    <source>
        <strain evidence="11">Williams 82</strain>
    </source>
</reference>
<dbReference type="AlphaFoldDB" id="K7KWG5"/>
<reference evidence="10 11" key="1">
    <citation type="journal article" date="2010" name="Nature">
        <title>Genome sequence of the palaeopolyploid soybean.</title>
        <authorList>
            <person name="Schmutz J."/>
            <person name="Cannon S.B."/>
            <person name="Schlueter J."/>
            <person name="Ma J."/>
            <person name="Mitros T."/>
            <person name="Nelson W."/>
            <person name="Hyten D.L."/>
            <person name="Song Q."/>
            <person name="Thelen J.J."/>
            <person name="Cheng J."/>
            <person name="Xu D."/>
            <person name="Hellsten U."/>
            <person name="May G.D."/>
            <person name="Yu Y."/>
            <person name="Sakurai T."/>
            <person name="Umezawa T."/>
            <person name="Bhattacharyya M.K."/>
            <person name="Sandhu D."/>
            <person name="Valliyodan B."/>
            <person name="Lindquist E."/>
            <person name="Peto M."/>
            <person name="Grant D."/>
            <person name="Shu S."/>
            <person name="Goodstein D."/>
            <person name="Barry K."/>
            <person name="Futrell-Griggs M."/>
            <person name="Abernathy B."/>
            <person name="Du J."/>
            <person name="Tian Z."/>
            <person name="Zhu L."/>
            <person name="Gill N."/>
            <person name="Joshi T."/>
            <person name="Libault M."/>
            <person name="Sethuraman A."/>
            <person name="Zhang X.-C."/>
            <person name="Shinozaki K."/>
            <person name="Nguyen H.T."/>
            <person name="Wing R.A."/>
            <person name="Cregan P."/>
            <person name="Specht J."/>
            <person name="Grimwood J."/>
            <person name="Rokhsar D."/>
            <person name="Stacey G."/>
            <person name="Shoemaker R.C."/>
            <person name="Jackson S.A."/>
        </authorList>
    </citation>
    <scope>NUCLEOTIDE SEQUENCE [LARGE SCALE GENOMIC DNA]</scope>
    <source>
        <strain evidence="11">cv. Williams 82</strain>
        <tissue evidence="10">Callus</tissue>
    </source>
</reference>
<gene>
    <name evidence="10" type="ORF">GLYMA_06G215000</name>
</gene>
<keyword evidence="6 8" id="KW-0472">Membrane</keyword>
<reference evidence="10" key="3">
    <citation type="submission" date="2018-07" db="EMBL/GenBank/DDBJ databases">
        <title>WGS assembly of Glycine max.</title>
        <authorList>
            <person name="Schmutz J."/>
            <person name="Cannon S."/>
            <person name="Schlueter J."/>
            <person name="Ma J."/>
            <person name="Mitros T."/>
            <person name="Nelson W."/>
            <person name="Hyten D."/>
            <person name="Song Q."/>
            <person name="Thelen J."/>
            <person name="Cheng J."/>
            <person name="Xu D."/>
            <person name="Hellsten U."/>
            <person name="May G."/>
            <person name="Yu Y."/>
            <person name="Sakurai T."/>
            <person name="Umezawa T."/>
            <person name="Bhattacharyya M."/>
            <person name="Sandhu D."/>
            <person name="Valliyodan B."/>
            <person name="Lindquist E."/>
            <person name="Peto M."/>
            <person name="Grant D."/>
            <person name="Shu S."/>
            <person name="Goodstein D."/>
            <person name="Barry K."/>
            <person name="Futrell-Griggs M."/>
            <person name="Abernathy B."/>
            <person name="Du J."/>
            <person name="Tian Z."/>
            <person name="Zhu L."/>
            <person name="Gill N."/>
            <person name="Joshi T."/>
            <person name="Libault M."/>
            <person name="Sethuraman A."/>
            <person name="Zhang X."/>
            <person name="Shinozaki K."/>
            <person name="Nguyen H."/>
            <person name="Wing R."/>
            <person name="Cregan P."/>
            <person name="Specht J."/>
            <person name="Grimwood J."/>
            <person name="Rokhsar D."/>
            <person name="Stacey G."/>
            <person name="Shoemaker R."/>
            <person name="Jackson S."/>
        </authorList>
    </citation>
    <scope>NUCLEOTIDE SEQUENCE</scope>
    <source>
        <tissue evidence="10">Callus</tissue>
    </source>
</reference>
<dbReference type="SMR" id="K7KWG5"/>
<dbReference type="PaxDb" id="3847-GLYMA06G24511.1"/>
<keyword evidence="4" id="KW-0677">Repeat</keyword>
<evidence type="ECO:0000259" key="9">
    <source>
        <dbReference type="Pfam" id="PF08263"/>
    </source>
</evidence>
<dbReference type="Proteomes" id="UP000008827">
    <property type="component" value="Chromosome 6"/>
</dbReference>
<dbReference type="InterPro" id="IPR013210">
    <property type="entry name" value="LRR_N_plant-typ"/>
</dbReference>
<dbReference type="Pfam" id="PF08263">
    <property type="entry name" value="LRRNT_2"/>
    <property type="match status" value="1"/>
</dbReference>
<dbReference type="OMA" id="KMSACTE"/>
<evidence type="ECO:0000313" key="11">
    <source>
        <dbReference type="EnsemblPlants" id="KRH54864"/>
    </source>
</evidence>
<dbReference type="EMBL" id="CM000839">
    <property type="protein sequence ID" value="KRH54864.1"/>
    <property type="molecule type" value="Genomic_DNA"/>
</dbReference>
<name>K7KWG5_SOYBN</name>
<dbReference type="EnsemblPlants" id="KRH54864">
    <property type="protein sequence ID" value="KRH54864"/>
    <property type="gene ID" value="GLYMA_06G215000"/>
</dbReference>
<evidence type="ECO:0000256" key="8">
    <source>
        <dbReference type="SAM" id="Phobius"/>
    </source>
</evidence>
<keyword evidence="2 8" id="KW-0812">Transmembrane</keyword>